<sequence>MDIEDLSQQREQMQQTIDSLKQSNDALVAKEVAHHVDNAQTIRKSEVDTLQESLQALSRRLQTARGKVDASKAQREEKSHAETMRELRAEKQSAEQGISDLNDREQRLQQEITALEERMANMSDNIEQELDPGAIVMQLQVLRSLGVEPLVNGQSKQIDKARIISPSSVTVVQLDKGCAETPDGSTAVGAMLITIEITSIQKYYIRTY</sequence>
<dbReference type="InterPro" id="IPR013252">
    <property type="entry name" value="Ndc80_Spc24"/>
</dbReference>
<organism evidence="3 4">
    <name type="scientific">Linderina pennispora</name>
    <dbReference type="NCBI Taxonomy" id="61395"/>
    <lineage>
        <taxon>Eukaryota</taxon>
        <taxon>Fungi</taxon>
        <taxon>Fungi incertae sedis</taxon>
        <taxon>Zoopagomycota</taxon>
        <taxon>Kickxellomycotina</taxon>
        <taxon>Kickxellomycetes</taxon>
        <taxon>Kickxellales</taxon>
        <taxon>Kickxellaceae</taxon>
        <taxon>Linderina</taxon>
    </lineage>
</organism>
<protein>
    <recommendedName>
        <fullName evidence="1">Kinetochore protein Spc24</fullName>
    </recommendedName>
</protein>
<dbReference type="GO" id="GO:0051301">
    <property type="term" value="P:cell division"/>
    <property type="evidence" value="ECO:0007669"/>
    <property type="project" value="UniProtKB-UniRule"/>
</dbReference>
<dbReference type="GO" id="GO:0005634">
    <property type="term" value="C:nucleus"/>
    <property type="evidence" value="ECO:0007669"/>
    <property type="project" value="UniProtKB-SubCell"/>
</dbReference>
<dbReference type="RefSeq" id="XP_040743484.1">
    <property type="nucleotide sequence ID" value="XM_040883732.1"/>
</dbReference>
<evidence type="ECO:0000256" key="2">
    <source>
        <dbReference type="SAM" id="MobiDB-lite"/>
    </source>
</evidence>
<dbReference type="OrthoDB" id="3344830at2759"/>
<comment type="similarity">
    <text evidence="1">Belongs to the SPC24 family.</text>
</comment>
<dbReference type="Gene3D" id="1.10.287.1490">
    <property type="match status" value="1"/>
</dbReference>
<comment type="function">
    <text evidence="1">Acts as a component of the essential kinetochore-associated NDC80 complex, which is required for chromosome segregation and spindle checkpoint activity.</text>
</comment>
<evidence type="ECO:0000313" key="4">
    <source>
        <dbReference type="Proteomes" id="UP000193922"/>
    </source>
</evidence>
<keyword evidence="1" id="KW-0131">Cell cycle</keyword>
<keyword evidence="4" id="KW-1185">Reference proteome</keyword>
<keyword evidence="1" id="KW-0498">Mitosis</keyword>
<dbReference type="STRING" id="61395.A0A1Y1W967"/>
<evidence type="ECO:0000256" key="1">
    <source>
        <dbReference type="RuleBase" id="RU368011"/>
    </source>
</evidence>
<dbReference type="EMBL" id="MCFD01000007">
    <property type="protein sequence ID" value="ORX69796.1"/>
    <property type="molecule type" value="Genomic_DNA"/>
</dbReference>
<dbReference type="Pfam" id="PF08286">
    <property type="entry name" value="Spc24"/>
    <property type="match status" value="1"/>
</dbReference>
<dbReference type="GeneID" id="63800380"/>
<keyword evidence="1" id="KW-0137">Centromere</keyword>
<evidence type="ECO:0000313" key="3">
    <source>
        <dbReference type="EMBL" id="ORX69796.1"/>
    </source>
</evidence>
<keyword evidence="1" id="KW-0158">Chromosome</keyword>
<gene>
    <name evidence="3" type="ORF">DL89DRAFT_165974</name>
</gene>
<comment type="subcellular location">
    <subcellularLocation>
        <location evidence="1">Nucleus</location>
    </subcellularLocation>
    <subcellularLocation>
        <location evidence="1">Chromosome</location>
        <location evidence="1">Centromere</location>
        <location evidence="1">Kinetochore</location>
    </subcellularLocation>
</comment>
<proteinExistence type="inferred from homology"/>
<name>A0A1Y1W967_9FUNG</name>
<comment type="caution">
    <text evidence="3">The sequence shown here is derived from an EMBL/GenBank/DDBJ whole genome shotgun (WGS) entry which is preliminary data.</text>
</comment>
<feature type="region of interest" description="Disordered" evidence="2">
    <location>
        <begin position="61"/>
        <end position="83"/>
    </location>
</feature>
<dbReference type="GO" id="GO:0000776">
    <property type="term" value="C:kinetochore"/>
    <property type="evidence" value="ECO:0007669"/>
    <property type="project" value="UniProtKB-KW"/>
</dbReference>
<keyword evidence="1" id="KW-0539">Nucleus</keyword>
<dbReference type="AlphaFoldDB" id="A0A1Y1W967"/>
<keyword evidence="1" id="KW-0132">Cell division</keyword>
<feature type="compositionally biased region" description="Basic and acidic residues" evidence="2">
    <location>
        <begin position="66"/>
        <end position="83"/>
    </location>
</feature>
<dbReference type="Proteomes" id="UP000193922">
    <property type="component" value="Unassembled WGS sequence"/>
</dbReference>
<comment type="subunit">
    <text evidence="1">Component of the NDC80 complex.</text>
</comment>
<keyword evidence="1" id="KW-0995">Kinetochore</keyword>
<accession>A0A1Y1W967</accession>
<reference evidence="3 4" key="1">
    <citation type="submission" date="2016-07" db="EMBL/GenBank/DDBJ databases">
        <title>Pervasive Adenine N6-methylation of Active Genes in Fungi.</title>
        <authorList>
            <consortium name="DOE Joint Genome Institute"/>
            <person name="Mondo S.J."/>
            <person name="Dannebaum R.O."/>
            <person name="Kuo R.C."/>
            <person name="Labutti K."/>
            <person name="Haridas S."/>
            <person name="Kuo A."/>
            <person name="Salamov A."/>
            <person name="Ahrendt S.R."/>
            <person name="Lipzen A."/>
            <person name="Sullivan W."/>
            <person name="Andreopoulos W.B."/>
            <person name="Clum A."/>
            <person name="Lindquist E."/>
            <person name="Daum C."/>
            <person name="Ramamoorthy G.K."/>
            <person name="Gryganskyi A."/>
            <person name="Culley D."/>
            <person name="Magnuson J.K."/>
            <person name="James T.Y."/>
            <person name="O'Malley M.A."/>
            <person name="Stajich J.E."/>
            <person name="Spatafora J.W."/>
            <person name="Visel A."/>
            <person name="Grigoriev I.V."/>
        </authorList>
    </citation>
    <scope>NUCLEOTIDE SEQUENCE [LARGE SCALE GENOMIC DNA]</scope>
    <source>
        <strain evidence="3 4">ATCC 12442</strain>
    </source>
</reference>